<dbReference type="PANTHER" id="PTHR14969:SF62">
    <property type="entry name" value="DECAPRENYLPHOSPHORYL-5-PHOSPHORIBOSE PHOSPHATASE RV3807C-RELATED"/>
    <property type="match status" value="1"/>
</dbReference>
<dbReference type="EMBL" id="FZOF01000003">
    <property type="protein sequence ID" value="SNS08728.1"/>
    <property type="molecule type" value="Genomic_DNA"/>
</dbReference>
<dbReference type="Pfam" id="PF01569">
    <property type="entry name" value="PAP2"/>
    <property type="match status" value="1"/>
</dbReference>
<evidence type="ECO:0000313" key="9">
    <source>
        <dbReference type="Proteomes" id="UP000198280"/>
    </source>
</evidence>
<dbReference type="PROSITE" id="PS50146">
    <property type="entry name" value="DAGK"/>
    <property type="match status" value="1"/>
</dbReference>
<dbReference type="GO" id="GO:0016301">
    <property type="term" value="F:kinase activity"/>
    <property type="evidence" value="ECO:0007669"/>
    <property type="project" value="InterPro"/>
</dbReference>
<dbReference type="Gene3D" id="3.40.50.10330">
    <property type="entry name" value="Probable inorganic polyphosphate/atp-NAD kinase, domain 1"/>
    <property type="match status" value="1"/>
</dbReference>
<proteinExistence type="predicted"/>
<keyword evidence="5" id="KW-1133">Transmembrane helix</keyword>
<name>A0A239BMZ7_9ACTN</name>
<keyword evidence="2" id="KW-1003">Cell membrane</keyword>
<keyword evidence="6" id="KW-0472">Membrane</keyword>
<dbReference type="OrthoDB" id="5242960at2"/>
<keyword evidence="3" id="KW-0812">Transmembrane</keyword>
<sequence length="489" mass="50805">MRRILSAWDKELFLNVATRSWPAAEPVLPRLSRAANHGLLWFGVAAGIAAVGGRTGRRAALRGAGSLAVASAVVNTIGKGAVRRNRPVLDSVPVIRRLSRQPGTTSFPSGHAASAAAFAAGVALESPRWGAAVLPVAWSVAFSRIYTGVHYPSDVAAGMALGAGAALAVRGLVPTGRQLAVPPTPRADAPALPDGRGLFAVVNEVSGPPPLLGPPAERLRGALPEAVVEECSEDDDLAEMLEKAAQQAAEAGGALGIHGGDGSVSLAASIALRHGVPLLVSPGGTYNHFALDLSIESIDDAARAVREGTAIAVDVARVTPTGAAAGKEAGAAESTVFLNTFSIGVYPDLVRYRERWSRRVGSWPAGVLAALHVLRTSAPIDLEINGRRHSVWMLFAGNGAYRSIGPAPLRRRALSDGQLDVRIVPGSPYARTRLLAAALTGSTTALLRRMRIGGVEPGTRLAFDGEVAPAPRELVIDKANEALTVYRPL</sequence>
<dbReference type="SUPFAM" id="SSF48317">
    <property type="entry name" value="Acid phosphatase/Vanadium-dependent haloperoxidase"/>
    <property type="match status" value="1"/>
</dbReference>
<dbReference type="AlphaFoldDB" id="A0A239BMZ7"/>
<evidence type="ECO:0000259" key="7">
    <source>
        <dbReference type="PROSITE" id="PS50146"/>
    </source>
</evidence>
<dbReference type="GO" id="GO:0016787">
    <property type="term" value="F:hydrolase activity"/>
    <property type="evidence" value="ECO:0007669"/>
    <property type="project" value="UniProtKB-KW"/>
</dbReference>
<reference evidence="8 9" key="1">
    <citation type="submission" date="2017-06" db="EMBL/GenBank/DDBJ databases">
        <authorList>
            <person name="Kim H.J."/>
            <person name="Triplett B.A."/>
        </authorList>
    </citation>
    <scope>NUCLEOTIDE SEQUENCE [LARGE SCALE GENOMIC DNA]</scope>
    <source>
        <strain evidence="8 9">CGMCC 4.1858</strain>
    </source>
</reference>
<dbReference type="Pfam" id="PF00781">
    <property type="entry name" value="DAGK_cat"/>
    <property type="match status" value="1"/>
</dbReference>
<dbReference type="InterPro" id="IPR016064">
    <property type="entry name" value="NAD/diacylglycerol_kinase_sf"/>
</dbReference>
<evidence type="ECO:0000256" key="5">
    <source>
        <dbReference type="ARBA" id="ARBA00022989"/>
    </source>
</evidence>
<dbReference type="InterPro" id="IPR036938">
    <property type="entry name" value="PAP2/HPO_sf"/>
</dbReference>
<accession>A0A239BMZ7</accession>
<dbReference type="InterPro" id="IPR017438">
    <property type="entry name" value="ATP-NAD_kinase_N"/>
</dbReference>
<evidence type="ECO:0000313" key="8">
    <source>
        <dbReference type="EMBL" id="SNS08728.1"/>
    </source>
</evidence>
<dbReference type="Proteomes" id="UP000198280">
    <property type="component" value="Unassembled WGS sequence"/>
</dbReference>
<dbReference type="Gene3D" id="1.20.144.10">
    <property type="entry name" value="Phosphatidic acid phosphatase type 2/haloperoxidase"/>
    <property type="match status" value="1"/>
</dbReference>
<keyword evidence="4" id="KW-0378">Hydrolase</keyword>
<protein>
    <submittedName>
        <fullName evidence="8">Undecaprenyl-diphosphatase</fullName>
    </submittedName>
</protein>
<comment type="subcellular location">
    <subcellularLocation>
        <location evidence="1">Cell membrane</location>
        <topology evidence="1">Multi-pass membrane protein</topology>
    </subcellularLocation>
</comment>
<dbReference type="SUPFAM" id="SSF111331">
    <property type="entry name" value="NAD kinase/diacylglycerol kinase-like"/>
    <property type="match status" value="1"/>
</dbReference>
<dbReference type="InterPro" id="IPR001206">
    <property type="entry name" value="Diacylglycerol_kinase_cat_dom"/>
</dbReference>
<evidence type="ECO:0000256" key="4">
    <source>
        <dbReference type="ARBA" id="ARBA00022801"/>
    </source>
</evidence>
<feature type="domain" description="DAGKc" evidence="7">
    <location>
        <begin position="193"/>
        <end position="321"/>
    </location>
</feature>
<gene>
    <name evidence="8" type="ORF">SAMN05216252_10344</name>
</gene>
<dbReference type="PANTHER" id="PTHR14969">
    <property type="entry name" value="SPHINGOSINE-1-PHOSPHATE PHOSPHOHYDROLASE"/>
    <property type="match status" value="1"/>
</dbReference>
<dbReference type="InterPro" id="IPR000326">
    <property type="entry name" value="PAP2/HPO"/>
</dbReference>
<dbReference type="SMART" id="SM00014">
    <property type="entry name" value="acidPPc"/>
    <property type="match status" value="1"/>
</dbReference>
<evidence type="ECO:0000256" key="1">
    <source>
        <dbReference type="ARBA" id="ARBA00004651"/>
    </source>
</evidence>
<keyword evidence="9" id="KW-1185">Reference proteome</keyword>
<evidence type="ECO:0000256" key="6">
    <source>
        <dbReference type="ARBA" id="ARBA00023136"/>
    </source>
</evidence>
<dbReference type="GO" id="GO:0005886">
    <property type="term" value="C:plasma membrane"/>
    <property type="evidence" value="ECO:0007669"/>
    <property type="project" value="UniProtKB-SubCell"/>
</dbReference>
<organism evidence="8 9">
    <name type="scientific">Actinacidiphila glaucinigra</name>
    <dbReference type="NCBI Taxonomy" id="235986"/>
    <lineage>
        <taxon>Bacteria</taxon>
        <taxon>Bacillati</taxon>
        <taxon>Actinomycetota</taxon>
        <taxon>Actinomycetes</taxon>
        <taxon>Kitasatosporales</taxon>
        <taxon>Streptomycetaceae</taxon>
        <taxon>Actinacidiphila</taxon>
    </lineage>
</organism>
<evidence type="ECO:0000256" key="2">
    <source>
        <dbReference type="ARBA" id="ARBA00022475"/>
    </source>
</evidence>
<dbReference type="Gene3D" id="2.60.200.40">
    <property type="match status" value="1"/>
</dbReference>
<evidence type="ECO:0000256" key="3">
    <source>
        <dbReference type="ARBA" id="ARBA00022692"/>
    </source>
</evidence>